<evidence type="ECO:0000313" key="2">
    <source>
        <dbReference type="EMBL" id="GAA4021182.1"/>
    </source>
</evidence>
<comment type="caution">
    <text evidence="2">The sequence shown here is derived from an EMBL/GenBank/DDBJ whole genome shotgun (WGS) entry which is preliminary data.</text>
</comment>
<dbReference type="PANTHER" id="PTHR34980">
    <property type="entry name" value="INNER MEMBRANE PROTEIN-RELATED-RELATED"/>
    <property type="match status" value="1"/>
</dbReference>
<organism evidence="2 3">
    <name type="scientific">Actimicrobium antarcticum</name>
    <dbReference type="NCBI Taxonomy" id="1051899"/>
    <lineage>
        <taxon>Bacteria</taxon>
        <taxon>Pseudomonadati</taxon>
        <taxon>Pseudomonadota</taxon>
        <taxon>Betaproteobacteria</taxon>
        <taxon>Burkholderiales</taxon>
        <taxon>Oxalobacteraceae</taxon>
        <taxon>Actimicrobium</taxon>
    </lineage>
</organism>
<dbReference type="EMBL" id="BAAAZE010000008">
    <property type="protein sequence ID" value="GAA4021182.1"/>
    <property type="molecule type" value="Genomic_DNA"/>
</dbReference>
<evidence type="ECO:0000313" key="3">
    <source>
        <dbReference type="Proteomes" id="UP001501353"/>
    </source>
</evidence>
<protein>
    <submittedName>
        <fullName evidence="2">DUF805 domain-containing protein</fullName>
    </submittedName>
</protein>
<keyword evidence="1" id="KW-0472">Membrane</keyword>
<accession>A0ABP7T511</accession>
<evidence type="ECO:0000256" key="1">
    <source>
        <dbReference type="SAM" id="Phobius"/>
    </source>
</evidence>
<name>A0ABP7T511_9BURK</name>
<keyword evidence="3" id="KW-1185">Reference proteome</keyword>
<proteinExistence type="predicted"/>
<gene>
    <name evidence="2" type="ORF">GCM10022212_17580</name>
</gene>
<dbReference type="Proteomes" id="UP001501353">
    <property type="component" value="Unassembled WGS sequence"/>
</dbReference>
<reference evidence="3" key="1">
    <citation type="journal article" date="2019" name="Int. J. Syst. Evol. Microbiol.">
        <title>The Global Catalogue of Microorganisms (GCM) 10K type strain sequencing project: providing services to taxonomists for standard genome sequencing and annotation.</title>
        <authorList>
            <consortium name="The Broad Institute Genomics Platform"/>
            <consortium name="The Broad Institute Genome Sequencing Center for Infectious Disease"/>
            <person name="Wu L."/>
            <person name="Ma J."/>
        </authorList>
    </citation>
    <scope>NUCLEOTIDE SEQUENCE [LARGE SCALE GENOMIC DNA]</scope>
    <source>
        <strain evidence="3">JCM 16673</strain>
    </source>
</reference>
<dbReference type="InterPro" id="IPR008523">
    <property type="entry name" value="DUF805"/>
</dbReference>
<dbReference type="PANTHER" id="PTHR34980:SF2">
    <property type="entry name" value="INNER MEMBRANE PROTEIN YHAH-RELATED"/>
    <property type="match status" value="1"/>
</dbReference>
<feature type="transmembrane region" description="Helical" evidence="1">
    <location>
        <begin position="30"/>
        <end position="47"/>
    </location>
</feature>
<sequence length="117" mass="13136">MESTVTFLDAIKTCFSKYAEFNGRASRPEYWYFFLFLVLASLVLGMVSNTASGIFSLVTLIPSVAAATRRLHDTNRSGWLQLLWLVPLIGWIVVIVFLAQEAKEPNQFGSRSDELVS</sequence>
<dbReference type="Pfam" id="PF05656">
    <property type="entry name" value="DUF805"/>
    <property type="match status" value="1"/>
</dbReference>
<keyword evidence="1" id="KW-0812">Transmembrane</keyword>
<keyword evidence="1" id="KW-1133">Transmembrane helix</keyword>
<feature type="transmembrane region" description="Helical" evidence="1">
    <location>
        <begin position="78"/>
        <end position="99"/>
    </location>
</feature>